<feature type="compositionally biased region" description="Basic residues" evidence="1">
    <location>
        <begin position="67"/>
        <end position="77"/>
    </location>
</feature>
<dbReference type="Proteomes" id="UP001054945">
    <property type="component" value="Unassembled WGS sequence"/>
</dbReference>
<evidence type="ECO:0000313" key="3">
    <source>
        <dbReference type="Proteomes" id="UP001054945"/>
    </source>
</evidence>
<keyword evidence="3" id="KW-1185">Reference proteome</keyword>
<name>A0AAV4NPK2_CAEEX</name>
<sequence length="89" mass="10292">MFSSELSRIHSIKHIHACSPSKRTHRQRVTAMHGGIIYKCKQWPHNNDGPPIKTPLRRERPSNKSSSNKRLKGKRNPVKPITRWDPPGH</sequence>
<dbReference type="AlphaFoldDB" id="A0AAV4NPK2"/>
<accession>A0AAV4NPK2</accession>
<reference evidence="2 3" key="1">
    <citation type="submission" date="2021-06" db="EMBL/GenBank/DDBJ databases">
        <title>Caerostris extrusa draft genome.</title>
        <authorList>
            <person name="Kono N."/>
            <person name="Arakawa K."/>
        </authorList>
    </citation>
    <scope>NUCLEOTIDE SEQUENCE [LARGE SCALE GENOMIC DNA]</scope>
</reference>
<gene>
    <name evidence="2" type="ORF">CEXT_10781</name>
</gene>
<dbReference type="EMBL" id="BPLR01003624">
    <property type="protein sequence ID" value="GIX86845.1"/>
    <property type="molecule type" value="Genomic_DNA"/>
</dbReference>
<protein>
    <submittedName>
        <fullName evidence="2">Uncharacterized protein</fullName>
    </submittedName>
</protein>
<comment type="caution">
    <text evidence="2">The sequence shown here is derived from an EMBL/GenBank/DDBJ whole genome shotgun (WGS) entry which is preliminary data.</text>
</comment>
<evidence type="ECO:0000313" key="2">
    <source>
        <dbReference type="EMBL" id="GIX86845.1"/>
    </source>
</evidence>
<proteinExistence type="predicted"/>
<feature type="region of interest" description="Disordered" evidence="1">
    <location>
        <begin position="40"/>
        <end position="89"/>
    </location>
</feature>
<organism evidence="2 3">
    <name type="scientific">Caerostris extrusa</name>
    <name type="common">Bark spider</name>
    <name type="synonym">Caerostris bankana</name>
    <dbReference type="NCBI Taxonomy" id="172846"/>
    <lineage>
        <taxon>Eukaryota</taxon>
        <taxon>Metazoa</taxon>
        <taxon>Ecdysozoa</taxon>
        <taxon>Arthropoda</taxon>
        <taxon>Chelicerata</taxon>
        <taxon>Arachnida</taxon>
        <taxon>Araneae</taxon>
        <taxon>Araneomorphae</taxon>
        <taxon>Entelegynae</taxon>
        <taxon>Araneoidea</taxon>
        <taxon>Araneidae</taxon>
        <taxon>Caerostris</taxon>
    </lineage>
</organism>
<evidence type="ECO:0000256" key="1">
    <source>
        <dbReference type="SAM" id="MobiDB-lite"/>
    </source>
</evidence>